<accession>A0A515VFR4</accession>
<evidence type="ECO:0000256" key="1">
    <source>
        <dbReference type="SAM" id="MobiDB-lite"/>
    </source>
</evidence>
<reference evidence="2" key="1">
    <citation type="submission" date="2018-12" db="EMBL/GenBank/DDBJ databases">
        <authorList>
            <person name="Yao X."/>
            <person name="Han J."/>
            <person name="Qu F."/>
            <person name="Domier L."/>
        </authorList>
    </citation>
    <scope>NUCLEOTIDE SEQUENCE</scope>
    <source>
        <strain evidence="2">GVE-OH</strain>
    </source>
</reference>
<feature type="region of interest" description="Disordered" evidence="1">
    <location>
        <begin position="244"/>
        <end position="268"/>
    </location>
</feature>
<evidence type="ECO:0000313" key="2">
    <source>
        <dbReference type="EMBL" id="QDN53951.1"/>
    </source>
</evidence>
<organism evidence="2">
    <name type="scientific">Grapevine virus E</name>
    <dbReference type="NCBI Taxonomy" id="516956"/>
    <lineage>
        <taxon>Viruses</taxon>
        <taxon>Riboviria</taxon>
        <taxon>Orthornavirae</taxon>
        <taxon>Kitrinoviricota</taxon>
        <taxon>Alsuviricetes</taxon>
        <taxon>Tymovirales</taxon>
        <taxon>Betaflexiviridae</taxon>
        <taxon>Trivirinae</taxon>
        <taxon>Vitivirus</taxon>
        <taxon>Vitivirus epsilonvitis</taxon>
    </lineage>
</organism>
<dbReference type="EMBL" id="MK331711">
    <property type="protein sequence ID" value="QDN53951.1"/>
    <property type="molecule type" value="Genomic_RNA"/>
</dbReference>
<name>A0A515VFR4_9VIRU</name>
<feature type="compositionally biased region" description="Basic and acidic residues" evidence="1">
    <location>
        <begin position="252"/>
        <end position="268"/>
    </location>
</feature>
<protein>
    <submittedName>
        <fullName evidence="2">Movement protein</fullName>
    </submittedName>
</protein>
<proteinExistence type="predicted"/>
<dbReference type="InterPro" id="IPR028919">
    <property type="entry name" value="Viral_movement"/>
</dbReference>
<dbReference type="Pfam" id="PF01107">
    <property type="entry name" value="MP"/>
    <property type="match status" value="1"/>
</dbReference>
<sequence length="268" mass="29592">MERAEVKAFKVKNHKNGLDNFKEMQAVVSKGKVYDEDMLDTLFGKSTVLKSSVCSQVMVADGKVCTEIELVAESVTDGVDREKTPFMHVGCIVVGFMSLAKHCTGTYKVIIQDDRLKGANKSICAFKFEASDKVAAFADFPDYCLAIEDLCAGFAIKLLIESEDVAFEDNVHPLAINIVGVCKFLDDSLETKMIIKKHGKHMYQRICATEVLDPNIGTIQDNTSALIDDALMSDVRKAIEKANGFKSNSVGPDDRVRSKDPRVHSRTK</sequence>